<feature type="domain" description="Secretin/TonB short N-terminal" evidence="13">
    <location>
        <begin position="52"/>
        <end position="103"/>
    </location>
</feature>
<feature type="signal peptide" evidence="12">
    <location>
        <begin position="1"/>
        <end position="26"/>
    </location>
</feature>
<comment type="caution">
    <text evidence="14">The sequence shown here is derived from an EMBL/GenBank/DDBJ whole genome shotgun (WGS) entry which is preliminary data.</text>
</comment>
<evidence type="ECO:0000256" key="7">
    <source>
        <dbReference type="ARBA" id="ARBA00023077"/>
    </source>
</evidence>
<dbReference type="Proteomes" id="UP000548867">
    <property type="component" value="Unassembled WGS sequence"/>
</dbReference>
<keyword evidence="12" id="KW-0732">Signal</keyword>
<evidence type="ECO:0000256" key="2">
    <source>
        <dbReference type="ARBA" id="ARBA00022448"/>
    </source>
</evidence>
<dbReference type="InterPro" id="IPR036942">
    <property type="entry name" value="Beta-barrel_TonB_sf"/>
</dbReference>
<keyword evidence="4" id="KW-0406">Ion transport</keyword>
<evidence type="ECO:0000256" key="12">
    <source>
        <dbReference type="SAM" id="SignalP"/>
    </source>
</evidence>
<dbReference type="Pfam" id="PF07715">
    <property type="entry name" value="Plug"/>
    <property type="match status" value="1"/>
</dbReference>
<dbReference type="InterPro" id="IPR012910">
    <property type="entry name" value="Plug_dom"/>
</dbReference>
<evidence type="ECO:0000256" key="4">
    <source>
        <dbReference type="ARBA" id="ARBA00022496"/>
    </source>
</evidence>
<dbReference type="InterPro" id="IPR011662">
    <property type="entry name" value="Secretin/TonB_short_N"/>
</dbReference>
<comment type="subcellular location">
    <subcellularLocation>
        <location evidence="1 10">Cell outer membrane</location>
        <topology evidence="1 10">Multi-pass membrane protein</topology>
    </subcellularLocation>
</comment>
<dbReference type="Gene3D" id="2.40.170.20">
    <property type="entry name" value="TonB-dependent receptor, beta-barrel domain"/>
    <property type="match status" value="1"/>
</dbReference>
<dbReference type="PANTHER" id="PTHR47234">
    <property type="match status" value="1"/>
</dbReference>
<evidence type="ECO:0000313" key="15">
    <source>
        <dbReference type="Proteomes" id="UP000548867"/>
    </source>
</evidence>
<keyword evidence="6" id="KW-0408">Iron</keyword>
<dbReference type="GO" id="GO:0009279">
    <property type="term" value="C:cell outer membrane"/>
    <property type="evidence" value="ECO:0007669"/>
    <property type="project" value="UniProtKB-SubCell"/>
</dbReference>
<comment type="similarity">
    <text evidence="10 11">Belongs to the TonB-dependent receptor family.</text>
</comment>
<dbReference type="InterPro" id="IPR039426">
    <property type="entry name" value="TonB-dep_rcpt-like"/>
</dbReference>
<evidence type="ECO:0000256" key="1">
    <source>
        <dbReference type="ARBA" id="ARBA00004571"/>
    </source>
</evidence>
<dbReference type="InterPro" id="IPR037066">
    <property type="entry name" value="Plug_dom_sf"/>
</dbReference>
<gene>
    <name evidence="14" type="ORF">GGR38_000570</name>
</gene>
<dbReference type="SMART" id="SM00965">
    <property type="entry name" value="STN"/>
    <property type="match status" value="1"/>
</dbReference>
<protein>
    <submittedName>
        <fullName evidence="14">Iron complex outermembrane receptor protein</fullName>
    </submittedName>
</protein>
<dbReference type="Gene3D" id="2.170.130.10">
    <property type="entry name" value="TonB-dependent receptor, plug domain"/>
    <property type="match status" value="1"/>
</dbReference>
<evidence type="ECO:0000256" key="5">
    <source>
        <dbReference type="ARBA" id="ARBA00022692"/>
    </source>
</evidence>
<keyword evidence="3 10" id="KW-1134">Transmembrane beta strand</keyword>
<feature type="chain" id="PRO_5031381303" evidence="12">
    <location>
        <begin position="27"/>
        <end position="879"/>
    </location>
</feature>
<dbReference type="RefSeq" id="WP_221226977.1">
    <property type="nucleotide sequence ID" value="NZ_JACIDX010000002.1"/>
</dbReference>
<organism evidence="14 15">
    <name type="scientific">Novosphingobium sediminicola</name>
    <dbReference type="NCBI Taxonomy" id="563162"/>
    <lineage>
        <taxon>Bacteria</taxon>
        <taxon>Pseudomonadati</taxon>
        <taxon>Pseudomonadota</taxon>
        <taxon>Alphaproteobacteria</taxon>
        <taxon>Sphingomonadales</taxon>
        <taxon>Sphingomonadaceae</taxon>
        <taxon>Novosphingobium</taxon>
    </lineage>
</organism>
<sequence length="879" mass="94511">MSRDFRKPLFAALLAAPAIYAAPAYAAGEQNFDIPAQPLAKALNEFGRQAGVQIFFPRGAIATMRSEPIKGHMSRQAALARLLAGSALTVRNDDGKTVVLGMQEARHDAVAQSVPAEDIIVTGTRESGQTRFTALAPIDTFNGKTVNSTVSSTLHEKLAQLVPAFTVKRLPASDGPQFVRPASLDGLSPDMTLVMINGKRFHRSSFINSGSQAPDLAQIPTFGIGRLEVLRDGASAQYGSDAIAGVINIILDTKPGFSAFVQGSQYYMGDGASVQAGGRAGFALPNGGHFVVTGEYARNEATSRSHQRDDAIAFAAANPSIAVPSLVQRWGNPEGRSFRMAVDAAENIGANVEAYAFGTFSTGKSWSDINWRNPSTNSNLYKTTTVYPGFNLNTIYPAGFTPSERVRYDDIQMVGGLRGGKGSDLSWDISGSYGSNATNFYLDNSINASLGPNSPLNFYLGRNVQQEFNLNADGVYRLALPFLDRPLNIAFGAERRVESYKIRPGEYASYAVGPGAAVGLAAGASGFPGFTPQQAGAWSQTSYAGYLDVTAPITEKWSATAAIRDEHFSSFGNTFNYKFATRYEITPMLAVRGSYSTGFKAPTPAQLNSTSTSQGLDTNTLLVYTTGRLSPTNPIAQFFGGKALQPATSRTITAGGVWKTSWGLSGSVDLYQIQVDKRFSTSPTYTLIPALKAQLLALGLSQATDYSTISFYTNDYNTRTRGIDIVVSYNHQVGPGRLDATVAYSYTQTKVTSGVLAGNTTQKTLFEQGLPQHNATGSITYTLGKISVLGRGRYYGAYTDSSGNSTGDIFQRFGGIAFFDASVSYAMNRNVTLRVGAENIFDTYPQKALFQYSRGLNYSRNTPYDTNGGNYYARVDVKF</sequence>
<evidence type="ECO:0000256" key="10">
    <source>
        <dbReference type="PROSITE-ProRule" id="PRU01360"/>
    </source>
</evidence>
<evidence type="ECO:0000256" key="9">
    <source>
        <dbReference type="ARBA" id="ARBA00023237"/>
    </source>
</evidence>
<dbReference type="PANTHER" id="PTHR47234:SF3">
    <property type="entry name" value="SECRETIN_TONB SHORT N-TERMINAL DOMAIN-CONTAINING PROTEIN"/>
    <property type="match status" value="1"/>
</dbReference>
<reference evidence="14 15" key="1">
    <citation type="submission" date="2020-08" db="EMBL/GenBank/DDBJ databases">
        <title>Genomic Encyclopedia of Type Strains, Phase IV (KMG-IV): sequencing the most valuable type-strain genomes for metagenomic binning, comparative biology and taxonomic classification.</title>
        <authorList>
            <person name="Goeker M."/>
        </authorList>
    </citation>
    <scope>NUCLEOTIDE SEQUENCE [LARGE SCALE GENOMIC DNA]</scope>
    <source>
        <strain evidence="14 15">DSM 27057</strain>
    </source>
</reference>
<dbReference type="PROSITE" id="PS52016">
    <property type="entry name" value="TONB_DEPENDENT_REC_3"/>
    <property type="match status" value="1"/>
</dbReference>
<keyword evidence="15" id="KW-1185">Reference proteome</keyword>
<evidence type="ECO:0000259" key="13">
    <source>
        <dbReference type="SMART" id="SM00965"/>
    </source>
</evidence>
<keyword evidence="5 10" id="KW-0812">Transmembrane</keyword>
<dbReference type="InterPro" id="IPR000531">
    <property type="entry name" value="Beta-barrel_TonB"/>
</dbReference>
<evidence type="ECO:0000256" key="6">
    <source>
        <dbReference type="ARBA" id="ARBA00023004"/>
    </source>
</evidence>
<proteinExistence type="inferred from homology"/>
<evidence type="ECO:0000256" key="11">
    <source>
        <dbReference type="RuleBase" id="RU003357"/>
    </source>
</evidence>
<evidence type="ECO:0000256" key="3">
    <source>
        <dbReference type="ARBA" id="ARBA00022452"/>
    </source>
</evidence>
<dbReference type="Gene3D" id="3.55.50.30">
    <property type="match status" value="1"/>
</dbReference>
<dbReference type="CDD" id="cd01347">
    <property type="entry name" value="ligand_gated_channel"/>
    <property type="match status" value="1"/>
</dbReference>
<keyword evidence="7 11" id="KW-0798">TonB box</keyword>
<keyword evidence="4" id="KW-0410">Iron transport</keyword>
<evidence type="ECO:0000313" key="14">
    <source>
        <dbReference type="EMBL" id="MBB3953643.1"/>
    </source>
</evidence>
<dbReference type="SUPFAM" id="SSF56935">
    <property type="entry name" value="Porins"/>
    <property type="match status" value="1"/>
</dbReference>
<evidence type="ECO:0000256" key="8">
    <source>
        <dbReference type="ARBA" id="ARBA00023136"/>
    </source>
</evidence>
<dbReference type="Pfam" id="PF00593">
    <property type="entry name" value="TonB_dep_Rec_b-barrel"/>
    <property type="match status" value="1"/>
</dbReference>
<accession>A0A7W6CBQ6</accession>
<dbReference type="EMBL" id="JACIDX010000002">
    <property type="protein sequence ID" value="MBB3953643.1"/>
    <property type="molecule type" value="Genomic_DNA"/>
</dbReference>
<keyword evidence="9 10" id="KW-0998">Cell outer membrane</keyword>
<keyword evidence="2 10" id="KW-0813">Transport</keyword>
<dbReference type="GO" id="GO:0006826">
    <property type="term" value="P:iron ion transport"/>
    <property type="evidence" value="ECO:0007669"/>
    <property type="project" value="UniProtKB-KW"/>
</dbReference>
<name>A0A7W6CBQ6_9SPHN</name>
<keyword evidence="14" id="KW-0675">Receptor</keyword>
<dbReference type="AlphaFoldDB" id="A0A7W6CBQ6"/>
<keyword evidence="8 10" id="KW-0472">Membrane</keyword>